<evidence type="ECO:0000256" key="3">
    <source>
        <dbReference type="ARBA" id="ARBA00023163"/>
    </source>
</evidence>
<dbReference type="Gene3D" id="1.10.10.10">
    <property type="entry name" value="Winged helix-like DNA-binding domain superfamily/Winged helix DNA-binding domain"/>
    <property type="match status" value="1"/>
</dbReference>
<dbReference type="Gene3D" id="1.20.120.530">
    <property type="entry name" value="GntR ligand-binding domain-like"/>
    <property type="match status" value="1"/>
</dbReference>
<keyword evidence="1" id="KW-0805">Transcription regulation</keyword>
<protein>
    <submittedName>
        <fullName evidence="5">GntR family transcriptional regulator</fullName>
    </submittedName>
</protein>
<dbReference type="PANTHER" id="PTHR43537">
    <property type="entry name" value="TRANSCRIPTIONAL REGULATOR, GNTR FAMILY"/>
    <property type="match status" value="1"/>
</dbReference>
<dbReference type="GO" id="GO:0003677">
    <property type="term" value="F:DNA binding"/>
    <property type="evidence" value="ECO:0007669"/>
    <property type="project" value="UniProtKB-KW"/>
</dbReference>
<name>A0A2W5S984_CERSP</name>
<dbReference type="InterPro" id="IPR011711">
    <property type="entry name" value="GntR_C"/>
</dbReference>
<keyword evidence="3" id="KW-0804">Transcription</keyword>
<keyword evidence="2" id="KW-0238">DNA-binding</keyword>
<evidence type="ECO:0000256" key="1">
    <source>
        <dbReference type="ARBA" id="ARBA00023015"/>
    </source>
</evidence>
<evidence type="ECO:0000259" key="4">
    <source>
        <dbReference type="PROSITE" id="PS50949"/>
    </source>
</evidence>
<comment type="caution">
    <text evidence="5">The sequence shown here is derived from an EMBL/GenBank/DDBJ whole genome shotgun (WGS) entry which is preliminary data.</text>
</comment>
<dbReference type="Pfam" id="PF07729">
    <property type="entry name" value="FCD"/>
    <property type="match status" value="1"/>
</dbReference>
<dbReference type="EMBL" id="QFQS01000001">
    <property type="protein sequence ID" value="PZQ99558.1"/>
    <property type="molecule type" value="Genomic_DNA"/>
</dbReference>
<dbReference type="GO" id="GO:0003700">
    <property type="term" value="F:DNA-binding transcription factor activity"/>
    <property type="evidence" value="ECO:0007669"/>
    <property type="project" value="InterPro"/>
</dbReference>
<evidence type="ECO:0000313" key="5">
    <source>
        <dbReference type="EMBL" id="PZQ99558.1"/>
    </source>
</evidence>
<dbReference type="InterPro" id="IPR036390">
    <property type="entry name" value="WH_DNA-bd_sf"/>
</dbReference>
<reference evidence="5 6" key="1">
    <citation type="submission" date="2017-08" db="EMBL/GenBank/DDBJ databases">
        <title>Infants hospitalized years apart are colonized by the same room-sourced microbial strains.</title>
        <authorList>
            <person name="Brooks B."/>
            <person name="Olm M.R."/>
            <person name="Firek B.A."/>
            <person name="Baker R."/>
            <person name="Thomas B.C."/>
            <person name="Morowitz M.J."/>
            <person name="Banfield J.F."/>
        </authorList>
    </citation>
    <scope>NUCLEOTIDE SEQUENCE [LARGE SCALE GENOMIC DNA]</scope>
    <source>
        <strain evidence="5">S2_003_000_R2_11</strain>
    </source>
</reference>
<feature type="domain" description="HTH gntR-type" evidence="4">
    <location>
        <begin position="27"/>
        <end position="94"/>
    </location>
</feature>
<dbReference type="InterPro" id="IPR036388">
    <property type="entry name" value="WH-like_DNA-bd_sf"/>
</dbReference>
<dbReference type="SMART" id="SM00345">
    <property type="entry name" value="HTH_GNTR"/>
    <property type="match status" value="1"/>
</dbReference>
<gene>
    <name evidence="5" type="ORF">DI533_02495</name>
</gene>
<accession>A0A2W5S984</accession>
<dbReference type="Proteomes" id="UP000248975">
    <property type="component" value="Unassembled WGS sequence"/>
</dbReference>
<dbReference type="InterPro" id="IPR000524">
    <property type="entry name" value="Tscrpt_reg_HTH_GntR"/>
</dbReference>
<dbReference type="SUPFAM" id="SSF46785">
    <property type="entry name" value="Winged helix' DNA-binding domain"/>
    <property type="match status" value="1"/>
</dbReference>
<dbReference type="InterPro" id="IPR008920">
    <property type="entry name" value="TF_FadR/GntR_C"/>
</dbReference>
<dbReference type="SUPFAM" id="SSF48008">
    <property type="entry name" value="GntR ligand-binding domain-like"/>
    <property type="match status" value="1"/>
</dbReference>
<sequence length="244" mass="27060">MLPVIDNPPQEAKPPQIRLRSLEDFEGSLAQRVYLSLKAAILSLAYRPGEVLRKAEICDTLGVSRSPVAEAVARLAAEGLVDVVPQSGTFVARFSMEEIRESAFLREALELAAVEIVARTITEEQLVLLRRNLRVQEALVNDGDFSGFYQLDSQMHELILSFTGYRRLAGLAETSWVHVNRARQLVLPHPGRVQATLGEHQAILAALEARDPTAAREATRHHLGQLLTFLEPLMIEKPELFAPG</sequence>
<dbReference type="PROSITE" id="PS50949">
    <property type="entry name" value="HTH_GNTR"/>
    <property type="match status" value="1"/>
</dbReference>
<proteinExistence type="predicted"/>
<dbReference type="PANTHER" id="PTHR43537:SF45">
    <property type="entry name" value="GNTR FAMILY REGULATORY PROTEIN"/>
    <property type="match status" value="1"/>
</dbReference>
<dbReference type="CDD" id="cd07377">
    <property type="entry name" value="WHTH_GntR"/>
    <property type="match status" value="1"/>
</dbReference>
<evidence type="ECO:0000256" key="2">
    <source>
        <dbReference type="ARBA" id="ARBA00023125"/>
    </source>
</evidence>
<dbReference type="SMART" id="SM00895">
    <property type="entry name" value="FCD"/>
    <property type="match status" value="1"/>
</dbReference>
<organism evidence="5 6">
    <name type="scientific">Cereibacter sphaeroides</name>
    <name type="common">Rhodobacter sphaeroides</name>
    <dbReference type="NCBI Taxonomy" id="1063"/>
    <lineage>
        <taxon>Bacteria</taxon>
        <taxon>Pseudomonadati</taxon>
        <taxon>Pseudomonadota</taxon>
        <taxon>Alphaproteobacteria</taxon>
        <taxon>Rhodobacterales</taxon>
        <taxon>Paracoccaceae</taxon>
        <taxon>Cereibacter</taxon>
    </lineage>
</organism>
<evidence type="ECO:0000313" key="6">
    <source>
        <dbReference type="Proteomes" id="UP000248975"/>
    </source>
</evidence>
<dbReference type="Pfam" id="PF00392">
    <property type="entry name" value="GntR"/>
    <property type="match status" value="1"/>
</dbReference>
<dbReference type="AlphaFoldDB" id="A0A2W5S984"/>